<keyword evidence="2" id="KW-1185">Reference proteome</keyword>
<dbReference type="EMBL" id="FNXG01000001">
    <property type="protein sequence ID" value="SEH69596.1"/>
    <property type="molecule type" value="Genomic_DNA"/>
</dbReference>
<dbReference type="OrthoDB" id="9801242at2"/>
<dbReference type="Gene3D" id="1.10.238.160">
    <property type="match status" value="1"/>
</dbReference>
<dbReference type="RefSeq" id="WP_090845516.1">
    <property type="nucleotide sequence ID" value="NZ_FNXG01000001.1"/>
</dbReference>
<proteinExistence type="predicted"/>
<dbReference type="Proteomes" id="UP000199125">
    <property type="component" value="Unassembled WGS sequence"/>
</dbReference>
<dbReference type="InterPro" id="IPR009061">
    <property type="entry name" value="DNA-bd_dom_put_sf"/>
</dbReference>
<evidence type="ECO:0000313" key="1">
    <source>
        <dbReference type="EMBL" id="SEH69596.1"/>
    </source>
</evidence>
<dbReference type="SUPFAM" id="SSF46955">
    <property type="entry name" value="Putative DNA-binding domain"/>
    <property type="match status" value="1"/>
</dbReference>
<dbReference type="InterPro" id="IPR010260">
    <property type="entry name" value="AlpA"/>
</dbReference>
<name>A0A1H6K3A6_9RHOB</name>
<gene>
    <name evidence="1" type="ORF">SAMN04488075_0833</name>
</gene>
<dbReference type="Pfam" id="PF05930">
    <property type="entry name" value="Phage_AlpA"/>
    <property type="match status" value="1"/>
</dbReference>
<accession>A0A1H6K3A6</accession>
<protein>
    <submittedName>
        <fullName evidence="1">Transcriptional regulator, AlpA family</fullName>
    </submittedName>
</protein>
<dbReference type="STRING" id="65735.SAMN04488075_0833"/>
<organism evidence="1 2">
    <name type="scientific">Paracoccus alkenifer</name>
    <dbReference type="NCBI Taxonomy" id="65735"/>
    <lineage>
        <taxon>Bacteria</taxon>
        <taxon>Pseudomonadati</taxon>
        <taxon>Pseudomonadota</taxon>
        <taxon>Alphaproteobacteria</taxon>
        <taxon>Rhodobacterales</taxon>
        <taxon>Paracoccaceae</taxon>
        <taxon>Paracoccus</taxon>
    </lineage>
</organism>
<dbReference type="AlphaFoldDB" id="A0A1H6K3A6"/>
<sequence length="74" mass="8667">MKIDDGRKTIATRADLKRLGIDVSNTTLLRWEARGRFPRRIRMAGTSVAWFLSEIEDWLAERAAERARTHYAEY</sequence>
<evidence type="ECO:0000313" key="2">
    <source>
        <dbReference type="Proteomes" id="UP000199125"/>
    </source>
</evidence>
<reference evidence="2" key="1">
    <citation type="submission" date="2016-10" db="EMBL/GenBank/DDBJ databases">
        <authorList>
            <person name="Varghese N."/>
            <person name="Submissions S."/>
        </authorList>
    </citation>
    <scope>NUCLEOTIDE SEQUENCE [LARGE SCALE GENOMIC DNA]</scope>
    <source>
        <strain evidence="2">DSM 11593</strain>
    </source>
</reference>